<feature type="chain" id="PRO_5019582148" evidence="6">
    <location>
        <begin position="22"/>
        <end position="479"/>
    </location>
</feature>
<keyword evidence="9" id="KW-1185">Reference proteome</keyword>
<dbReference type="EMBL" id="RWJF01000001">
    <property type="protein sequence ID" value="RST31792.1"/>
    <property type="molecule type" value="Genomic_DNA"/>
</dbReference>
<dbReference type="Gene3D" id="1.10.150.900">
    <property type="match status" value="1"/>
</dbReference>
<accession>A0A429VD85</accession>
<keyword evidence="4 8" id="KW-0378">Hydrolase</keyword>
<dbReference type="Gene3D" id="3.40.630.10">
    <property type="entry name" value="Zn peptidases"/>
    <property type="match status" value="1"/>
</dbReference>
<dbReference type="SUPFAM" id="SSF53187">
    <property type="entry name" value="Zn-dependent exopeptidases"/>
    <property type="match status" value="1"/>
</dbReference>
<sequence length="479" mass="51935">MILRRSLPALLCAGLSAPALAAPNPVAVPTKLDPAWQARARALYKAVIEVPSVSGRGLVPKVGDLLVKELTAGGIPASDIVRLPYKGVAGDQTQVVVARWRSPHPTKKPILVLGHMDVVEAKREDWKQDPFVFAERDGYFYGRGASDMKDGVVGTTMAVLKLKQSGFVPDRDIILFYSGDEETQGKGAELGATQWRKYTDAEFGLNADGSSGAFRRDGTPLGFSLTTSEKTFQTYFLTVRNRGGHSSRPRPDNAIYELADALKKLQNHRFTPMMNDTTKAYFTARSTQEKGALGDAMRRWVANPNDGQAADVIEASDTEVGLTRTRCVATMLKGGHADNALPQMAQATVNCRIFPGVQPSAVQAELQQTVGPNVEIVPDPNFIGVPTPASPLRPDVLKAFSDSVHRLHGASLMIIPSMSTGASDGSFFRAKGIPVYDVNGSWIISPEDERAHGLDERLPVSAFYDNVLHWENLLRALAS</sequence>
<keyword evidence="3" id="KW-0479">Metal-binding</keyword>
<evidence type="ECO:0000256" key="2">
    <source>
        <dbReference type="ARBA" id="ARBA00022670"/>
    </source>
</evidence>
<dbReference type="PANTHER" id="PTHR45962">
    <property type="entry name" value="N-FATTY-ACYL-AMINO ACID SYNTHASE/HYDROLASE PM20D1"/>
    <property type="match status" value="1"/>
</dbReference>
<evidence type="ECO:0000256" key="6">
    <source>
        <dbReference type="SAM" id="SignalP"/>
    </source>
</evidence>
<reference evidence="8 9" key="1">
    <citation type="submission" date="2018-12" db="EMBL/GenBank/DDBJ databases">
        <title>Sphingomonas sp. HMF7854 Genome sequencing and assembly.</title>
        <authorList>
            <person name="Cha I."/>
            <person name="Kang H."/>
            <person name="Kim H."/>
            <person name="Kang J."/>
            <person name="Joh K."/>
        </authorList>
    </citation>
    <scope>NUCLEOTIDE SEQUENCE [LARGE SCALE GENOMIC DNA]</scope>
    <source>
        <strain evidence="8 9">HMF7854</strain>
    </source>
</reference>
<evidence type="ECO:0000256" key="1">
    <source>
        <dbReference type="ARBA" id="ARBA00006247"/>
    </source>
</evidence>
<gene>
    <name evidence="8" type="ORF">HMF7854_13820</name>
</gene>
<dbReference type="InterPro" id="IPR036264">
    <property type="entry name" value="Bact_exopeptidase_dim_dom"/>
</dbReference>
<dbReference type="AlphaFoldDB" id="A0A429VD85"/>
<feature type="domain" description="Peptidase M20 dimerisation" evidence="7">
    <location>
        <begin position="228"/>
        <end position="370"/>
    </location>
</feature>
<dbReference type="GO" id="GO:0006508">
    <property type="term" value="P:proteolysis"/>
    <property type="evidence" value="ECO:0007669"/>
    <property type="project" value="UniProtKB-KW"/>
</dbReference>
<dbReference type="RefSeq" id="WP_126719733.1">
    <property type="nucleotide sequence ID" value="NZ_RWJF01000001.1"/>
</dbReference>
<dbReference type="InterPro" id="IPR002933">
    <property type="entry name" value="Peptidase_M20"/>
</dbReference>
<evidence type="ECO:0000256" key="5">
    <source>
        <dbReference type="ARBA" id="ARBA00022833"/>
    </source>
</evidence>
<comment type="caution">
    <text evidence="8">The sequence shown here is derived from an EMBL/GenBank/DDBJ whole genome shotgun (WGS) entry which is preliminary data.</text>
</comment>
<keyword evidence="6" id="KW-0732">Signal</keyword>
<dbReference type="Pfam" id="PF01546">
    <property type="entry name" value="Peptidase_M20"/>
    <property type="match status" value="1"/>
</dbReference>
<dbReference type="Proteomes" id="UP000274661">
    <property type="component" value="Unassembled WGS sequence"/>
</dbReference>
<evidence type="ECO:0000313" key="8">
    <source>
        <dbReference type="EMBL" id="RST31792.1"/>
    </source>
</evidence>
<dbReference type="SUPFAM" id="SSF55031">
    <property type="entry name" value="Bacterial exopeptidase dimerisation domain"/>
    <property type="match status" value="1"/>
</dbReference>
<evidence type="ECO:0000259" key="7">
    <source>
        <dbReference type="Pfam" id="PF07687"/>
    </source>
</evidence>
<organism evidence="8 9">
    <name type="scientific">Sphingomonas ginkgonis</name>
    <dbReference type="NCBI Taxonomy" id="2315330"/>
    <lineage>
        <taxon>Bacteria</taxon>
        <taxon>Pseudomonadati</taxon>
        <taxon>Pseudomonadota</taxon>
        <taxon>Alphaproteobacteria</taxon>
        <taxon>Sphingomonadales</taxon>
        <taxon>Sphingomonadaceae</taxon>
        <taxon>Sphingomonas</taxon>
    </lineage>
</organism>
<dbReference type="GO" id="GO:0046872">
    <property type="term" value="F:metal ion binding"/>
    <property type="evidence" value="ECO:0007669"/>
    <property type="project" value="UniProtKB-KW"/>
</dbReference>
<dbReference type="InterPro" id="IPR001261">
    <property type="entry name" value="ArgE/DapE_CS"/>
</dbReference>
<name>A0A429VD85_9SPHN</name>
<dbReference type="OrthoDB" id="9809784at2"/>
<keyword evidence="5" id="KW-0862">Zinc</keyword>
<proteinExistence type="inferred from homology"/>
<dbReference type="InterPro" id="IPR047177">
    <property type="entry name" value="Pept_M20A"/>
</dbReference>
<keyword evidence="2" id="KW-0645">Protease</keyword>
<feature type="signal peptide" evidence="6">
    <location>
        <begin position="1"/>
        <end position="21"/>
    </location>
</feature>
<dbReference type="NCBIfam" id="NF006596">
    <property type="entry name" value="PRK09133.1"/>
    <property type="match status" value="1"/>
</dbReference>
<dbReference type="Gene3D" id="3.30.70.360">
    <property type="match status" value="1"/>
</dbReference>
<evidence type="ECO:0000256" key="4">
    <source>
        <dbReference type="ARBA" id="ARBA00022801"/>
    </source>
</evidence>
<dbReference type="Pfam" id="PF07687">
    <property type="entry name" value="M20_dimer"/>
    <property type="match status" value="1"/>
</dbReference>
<evidence type="ECO:0000313" key="9">
    <source>
        <dbReference type="Proteomes" id="UP000274661"/>
    </source>
</evidence>
<protein>
    <submittedName>
        <fullName evidence="8">M20/M25/M40 family metallo-hydrolase</fullName>
    </submittedName>
</protein>
<dbReference type="PANTHER" id="PTHR45962:SF1">
    <property type="entry name" value="N-FATTY-ACYL-AMINO ACID SYNTHASE_HYDROLASE PM20D1"/>
    <property type="match status" value="1"/>
</dbReference>
<comment type="similarity">
    <text evidence="1">Belongs to the peptidase M20A family.</text>
</comment>
<evidence type="ECO:0000256" key="3">
    <source>
        <dbReference type="ARBA" id="ARBA00022723"/>
    </source>
</evidence>
<dbReference type="GO" id="GO:0008233">
    <property type="term" value="F:peptidase activity"/>
    <property type="evidence" value="ECO:0007669"/>
    <property type="project" value="UniProtKB-KW"/>
</dbReference>
<dbReference type="InterPro" id="IPR011650">
    <property type="entry name" value="Peptidase_M20_dimer"/>
</dbReference>
<dbReference type="PROSITE" id="PS00758">
    <property type="entry name" value="ARGE_DAPE_CPG2_1"/>
    <property type="match status" value="1"/>
</dbReference>